<dbReference type="Gene3D" id="3.60.21.10">
    <property type="match status" value="1"/>
</dbReference>
<dbReference type="InterPro" id="IPR029052">
    <property type="entry name" value="Metallo-depent_PP-like"/>
</dbReference>
<proteinExistence type="inferred from homology"/>
<dbReference type="GO" id="GO:0004112">
    <property type="term" value="F:cyclic-nucleotide phosphodiesterase activity"/>
    <property type="evidence" value="ECO:0007669"/>
    <property type="project" value="InterPro"/>
</dbReference>
<accession>A0A917MJ10</accession>
<reference evidence="6" key="2">
    <citation type="submission" date="2020-09" db="EMBL/GenBank/DDBJ databases">
        <authorList>
            <person name="Sun Q."/>
            <person name="Zhou Y."/>
        </authorList>
    </citation>
    <scope>NUCLEOTIDE SEQUENCE</scope>
    <source>
        <strain evidence="6">CGMCC 1.12214</strain>
    </source>
</reference>
<dbReference type="GO" id="GO:0046872">
    <property type="term" value="F:metal ion binding"/>
    <property type="evidence" value="ECO:0007669"/>
    <property type="project" value="UniProtKB-KW"/>
</dbReference>
<protein>
    <submittedName>
        <fullName evidence="6">3',5'-cyclic adenosine monophosphate phosphodiesterase CpdA</fullName>
    </submittedName>
</protein>
<dbReference type="InterPro" id="IPR004843">
    <property type="entry name" value="Calcineurin-like_PHP"/>
</dbReference>
<sequence>MIVLTDLHLLPEGGRIIGLDPFGRVAAAIAHINAHHPDAERVIVTGDLTHRGDAASYERVRELLGRLVVPCSIMLGNHDDRDAFFTAFPGAPRDRNGFAQHVTTVGGYRLVMLDTIKDRSPAGTLCDRRLAWLDEALADRAPAIVFMHHPPHPTGFAGMDAIALDNGDAFHALAARAGNVRLVVAGHVHRTISGVYNGLPFAVFKSPVHQQPMVLDAGDTSLSVDEPGAYGILLLGERGVTVHTDDFALTTAAATY</sequence>
<keyword evidence="1" id="KW-0479">Metal-binding</keyword>
<dbReference type="Proteomes" id="UP000603912">
    <property type="component" value="Unassembled WGS sequence"/>
</dbReference>
<evidence type="ECO:0000313" key="6">
    <source>
        <dbReference type="EMBL" id="GGH28987.1"/>
    </source>
</evidence>
<dbReference type="AlphaFoldDB" id="A0A917MJ10"/>
<dbReference type="Pfam" id="PF00149">
    <property type="entry name" value="Metallophos"/>
    <property type="match status" value="1"/>
</dbReference>
<evidence type="ECO:0000256" key="4">
    <source>
        <dbReference type="ARBA" id="ARBA00025742"/>
    </source>
</evidence>
<feature type="domain" description="Calcineurin-like phosphoesterase" evidence="5">
    <location>
        <begin position="2"/>
        <end position="190"/>
    </location>
</feature>
<comment type="similarity">
    <text evidence="4">Belongs to the cyclic nucleotide phosphodiesterase class-III family.</text>
</comment>
<gene>
    <name evidence="6" type="primary">cpdA</name>
    <name evidence="6" type="ORF">GCM10007036_38580</name>
</gene>
<dbReference type="CDD" id="cd07402">
    <property type="entry name" value="MPP_GpdQ"/>
    <property type="match status" value="1"/>
</dbReference>
<dbReference type="InterPro" id="IPR050884">
    <property type="entry name" value="CNP_phosphodiesterase-III"/>
</dbReference>
<dbReference type="SUPFAM" id="SSF56300">
    <property type="entry name" value="Metallo-dependent phosphatases"/>
    <property type="match status" value="1"/>
</dbReference>
<dbReference type="PANTHER" id="PTHR42988">
    <property type="entry name" value="PHOSPHOHYDROLASE"/>
    <property type="match status" value="1"/>
</dbReference>
<dbReference type="InterPro" id="IPR026575">
    <property type="entry name" value="GpdQ/CpdA-like"/>
</dbReference>
<evidence type="ECO:0000313" key="7">
    <source>
        <dbReference type="Proteomes" id="UP000603912"/>
    </source>
</evidence>
<reference evidence="6" key="1">
    <citation type="journal article" date="2014" name="Int. J. Syst. Evol. Microbiol.">
        <title>Complete genome sequence of Corynebacterium casei LMG S-19264T (=DSM 44701T), isolated from a smear-ripened cheese.</title>
        <authorList>
            <consortium name="US DOE Joint Genome Institute (JGI-PGF)"/>
            <person name="Walter F."/>
            <person name="Albersmeier A."/>
            <person name="Kalinowski J."/>
            <person name="Ruckert C."/>
        </authorList>
    </citation>
    <scope>NUCLEOTIDE SEQUENCE</scope>
    <source>
        <strain evidence="6">CGMCC 1.12214</strain>
    </source>
</reference>
<keyword evidence="7" id="KW-1185">Reference proteome</keyword>
<keyword evidence="2" id="KW-0378">Hydrolase</keyword>
<keyword evidence="3" id="KW-0408">Iron</keyword>
<evidence type="ECO:0000256" key="3">
    <source>
        <dbReference type="ARBA" id="ARBA00023004"/>
    </source>
</evidence>
<organism evidence="6 7">
    <name type="scientific">Alsobacter metallidurans</name>
    <dbReference type="NCBI Taxonomy" id="340221"/>
    <lineage>
        <taxon>Bacteria</taxon>
        <taxon>Pseudomonadati</taxon>
        <taxon>Pseudomonadota</taxon>
        <taxon>Alphaproteobacteria</taxon>
        <taxon>Hyphomicrobiales</taxon>
        <taxon>Alsobacteraceae</taxon>
        <taxon>Alsobacter</taxon>
    </lineage>
</organism>
<dbReference type="EMBL" id="BMES01000002">
    <property type="protein sequence ID" value="GGH28987.1"/>
    <property type="molecule type" value="Genomic_DNA"/>
</dbReference>
<name>A0A917MJ10_9HYPH</name>
<evidence type="ECO:0000256" key="2">
    <source>
        <dbReference type="ARBA" id="ARBA00022801"/>
    </source>
</evidence>
<dbReference type="PANTHER" id="PTHR42988:SF2">
    <property type="entry name" value="CYCLIC NUCLEOTIDE PHOSPHODIESTERASE CBUA0032-RELATED"/>
    <property type="match status" value="1"/>
</dbReference>
<evidence type="ECO:0000259" key="5">
    <source>
        <dbReference type="Pfam" id="PF00149"/>
    </source>
</evidence>
<evidence type="ECO:0000256" key="1">
    <source>
        <dbReference type="ARBA" id="ARBA00022723"/>
    </source>
</evidence>
<comment type="caution">
    <text evidence="6">The sequence shown here is derived from an EMBL/GenBank/DDBJ whole genome shotgun (WGS) entry which is preliminary data.</text>
</comment>